<dbReference type="EMBL" id="FXTN01000004">
    <property type="protein sequence ID" value="SMO62847.1"/>
    <property type="molecule type" value="Genomic_DNA"/>
</dbReference>
<evidence type="ECO:0000313" key="3">
    <source>
        <dbReference type="Proteomes" id="UP000320300"/>
    </source>
</evidence>
<dbReference type="OrthoDB" id="9156119at2"/>
<accession>A0A521CTN0</accession>
<feature type="transmembrane region" description="Helical" evidence="1">
    <location>
        <begin position="7"/>
        <end position="30"/>
    </location>
</feature>
<protein>
    <submittedName>
        <fullName evidence="2">Uncharacterized protein</fullName>
    </submittedName>
</protein>
<evidence type="ECO:0000313" key="2">
    <source>
        <dbReference type="EMBL" id="SMO62847.1"/>
    </source>
</evidence>
<feature type="transmembrane region" description="Helical" evidence="1">
    <location>
        <begin position="99"/>
        <end position="119"/>
    </location>
</feature>
<dbReference type="AlphaFoldDB" id="A0A521CTN0"/>
<keyword evidence="3" id="KW-1185">Reference proteome</keyword>
<proteinExistence type="predicted"/>
<gene>
    <name evidence="2" type="ORF">SAMN06265348_104195</name>
</gene>
<keyword evidence="1" id="KW-0812">Transmembrane</keyword>
<keyword evidence="1" id="KW-1133">Transmembrane helix</keyword>
<feature type="transmembrane region" description="Helical" evidence="1">
    <location>
        <begin position="42"/>
        <end position="65"/>
    </location>
</feature>
<feature type="transmembrane region" description="Helical" evidence="1">
    <location>
        <begin position="72"/>
        <end position="93"/>
    </location>
</feature>
<dbReference type="RefSeq" id="WP_142527896.1">
    <property type="nucleotide sequence ID" value="NZ_CBCSJO010000001.1"/>
</dbReference>
<keyword evidence="1" id="KW-0472">Membrane</keyword>
<dbReference type="Proteomes" id="UP000320300">
    <property type="component" value="Unassembled WGS sequence"/>
</dbReference>
<name>A0A521CTN0_9SPHI</name>
<evidence type="ECO:0000256" key="1">
    <source>
        <dbReference type="SAM" id="Phobius"/>
    </source>
</evidence>
<sequence>MKKYISFATLIISVSTIISGLLQIVAPGFVLRFIGAQVSLPLAHLFATLGLFMAIFGGMMIHALYSSAGNQAAILWSSFQKFGACLAVVAGILHGVFSIVAGTVAAFDLLSGILFIYYYNLRKRS</sequence>
<reference evidence="2 3" key="1">
    <citation type="submission" date="2017-05" db="EMBL/GenBank/DDBJ databases">
        <authorList>
            <person name="Varghese N."/>
            <person name="Submissions S."/>
        </authorList>
    </citation>
    <scope>NUCLEOTIDE SEQUENCE [LARGE SCALE GENOMIC DNA]</scope>
    <source>
        <strain evidence="2 3">DSM 19036</strain>
    </source>
</reference>
<organism evidence="2 3">
    <name type="scientific">Pedobacter westerhofensis</name>
    <dbReference type="NCBI Taxonomy" id="425512"/>
    <lineage>
        <taxon>Bacteria</taxon>
        <taxon>Pseudomonadati</taxon>
        <taxon>Bacteroidota</taxon>
        <taxon>Sphingobacteriia</taxon>
        <taxon>Sphingobacteriales</taxon>
        <taxon>Sphingobacteriaceae</taxon>
        <taxon>Pedobacter</taxon>
    </lineage>
</organism>